<dbReference type="PROSITE" id="PS01332">
    <property type="entry name" value="HTH_RRF2_1"/>
    <property type="match status" value="1"/>
</dbReference>
<protein>
    <submittedName>
        <fullName evidence="1">Transcriptional regulator</fullName>
    </submittedName>
</protein>
<dbReference type="RefSeq" id="WP_076164643.1">
    <property type="nucleotide sequence ID" value="NZ_MRTP01000001.1"/>
</dbReference>
<dbReference type="STRING" id="297318.BK138_00660"/>
<dbReference type="EMBL" id="MRTP01000001">
    <property type="protein sequence ID" value="OMF57178.1"/>
    <property type="molecule type" value="Genomic_DNA"/>
</dbReference>
<evidence type="ECO:0000313" key="1">
    <source>
        <dbReference type="EMBL" id="OMF57178.1"/>
    </source>
</evidence>
<dbReference type="Proteomes" id="UP000187172">
    <property type="component" value="Unassembled WGS sequence"/>
</dbReference>
<dbReference type="InterPro" id="IPR000944">
    <property type="entry name" value="Tscrpt_reg_Rrf2"/>
</dbReference>
<dbReference type="SUPFAM" id="SSF46785">
    <property type="entry name" value="Winged helix' DNA-binding domain"/>
    <property type="match status" value="1"/>
</dbReference>
<keyword evidence="2" id="KW-1185">Reference proteome</keyword>
<dbReference type="Gene3D" id="1.10.10.10">
    <property type="entry name" value="Winged helix-like DNA-binding domain superfamily/Winged helix DNA-binding domain"/>
    <property type="match status" value="1"/>
</dbReference>
<dbReference type="GO" id="GO:0005829">
    <property type="term" value="C:cytosol"/>
    <property type="evidence" value="ECO:0007669"/>
    <property type="project" value="TreeGrafter"/>
</dbReference>
<name>A0A1R1EZE6_9BACL</name>
<dbReference type="PANTHER" id="PTHR33221">
    <property type="entry name" value="WINGED HELIX-TURN-HELIX TRANSCRIPTIONAL REGULATOR, RRF2 FAMILY"/>
    <property type="match status" value="1"/>
</dbReference>
<dbReference type="GO" id="GO:0003700">
    <property type="term" value="F:DNA-binding transcription factor activity"/>
    <property type="evidence" value="ECO:0007669"/>
    <property type="project" value="TreeGrafter"/>
</dbReference>
<proteinExistence type="predicted"/>
<sequence>MQYSIGVEYALHCLVYLIDLPVDSPIGIKELSAYQGLSETYLSKIFGKLSKAGIVDSVPGVKGGYKLAKSPDAITFWDVVTAVEGDQPIFQCQNIKDKNYFYRSKENNDACASCTPSDCLINMVMLDAEEKMRDSLRSRTLQWMNEELERTLPKETREDARAYFKKNIKVK</sequence>
<dbReference type="InterPro" id="IPR036390">
    <property type="entry name" value="WH_DNA-bd_sf"/>
</dbReference>
<gene>
    <name evidence="1" type="ORF">BK138_00660</name>
</gene>
<accession>A0A1R1EZE6</accession>
<dbReference type="Pfam" id="PF02082">
    <property type="entry name" value="Rrf2"/>
    <property type="match status" value="1"/>
</dbReference>
<evidence type="ECO:0000313" key="2">
    <source>
        <dbReference type="Proteomes" id="UP000187172"/>
    </source>
</evidence>
<comment type="caution">
    <text evidence="1">The sequence shown here is derived from an EMBL/GenBank/DDBJ whole genome shotgun (WGS) entry which is preliminary data.</text>
</comment>
<dbReference type="InterPro" id="IPR030489">
    <property type="entry name" value="TR_Rrf2-type_CS"/>
</dbReference>
<dbReference type="PANTHER" id="PTHR33221:SF9">
    <property type="entry name" value="RRF2 FAMILY PROTEIN"/>
    <property type="match status" value="1"/>
</dbReference>
<organism evidence="1 2">
    <name type="scientific">Paenibacillus rhizosphaerae</name>
    <dbReference type="NCBI Taxonomy" id="297318"/>
    <lineage>
        <taxon>Bacteria</taxon>
        <taxon>Bacillati</taxon>
        <taxon>Bacillota</taxon>
        <taxon>Bacilli</taxon>
        <taxon>Bacillales</taxon>
        <taxon>Paenibacillaceae</taxon>
        <taxon>Paenibacillus</taxon>
    </lineage>
</organism>
<reference evidence="1 2" key="1">
    <citation type="submission" date="2016-11" db="EMBL/GenBank/DDBJ databases">
        <title>Paenibacillus species isolates.</title>
        <authorList>
            <person name="Beno S.M."/>
        </authorList>
    </citation>
    <scope>NUCLEOTIDE SEQUENCE [LARGE SCALE GENOMIC DNA]</scope>
    <source>
        <strain evidence="1 2">FSL R5-0378</strain>
    </source>
</reference>
<dbReference type="AlphaFoldDB" id="A0A1R1EZE6"/>
<dbReference type="NCBIfam" id="TIGR00738">
    <property type="entry name" value="rrf2_super"/>
    <property type="match status" value="1"/>
</dbReference>
<dbReference type="InterPro" id="IPR036388">
    <property type="entry name" value="WH-like_DNA-bd_sf"/>
</dbReference>
<dbReference type="PROSITE" id="PS51197">
    <property type="entry name" value="HTH_RRF2_2"/>
    <property type="match status" value="1"/>
</dbReference>